<evidence type="ECO:0000256" key="10">
    <source>
        <dbReference type="ARBA" id="ARBA00048540"/>
    </source>
</evidence>
<evidence type="ECO:0000256" key="3">
    <source>
        <dbReference type="ARBA" id="ARBA00016337"/>
    </source>
</evidence>
<keyword evidence="13" id="KW-1185">Reference proteome</keyword>
<proteinExistence type="inferred from homology"/>
<comment type="caution">
    <text evidence="12">The sequence shown here is derived from an EMBL/GenBank/DDBJ whole genome shotgun (WGS) entry which is preliminary data.</text>
</comment>
<dbReference type="EC" id="2.7.1.180" evidence="2 11"/>
<dbReference type="PIRSF" id="PIRSF006268">
    <property type="entry name" value="ApbE"/>
    <property type="match status" value="1"/>
</dbReference>
<dbReference type="Gene3D" id="3.10.520.10">
    <property type="entry name" value="ApbE-like domains"/>
    <property type="match status" value="1"/>
</dbReference>
<evidence type="ECO:0000256" key="4">
    <source>
        <dbReference type="ARBA" id="ARBA00022630"/>
    </source>
</evidence>
<dbReference type="PANTHER" id="PTHR30040:SF2">
    <property type="entry name" value="FAD:PROTEIN FMN TRANSFERASE"/>
    <property type="match status" value="1"/>
</dbReference>
<comment type="similarity">
    <text evidence="11">Belongs to the ApbE family.</text>
</comment>
<evidence type="ECO:0000256" key="8">
    <source>
        <dbReference type="ARBA" id="ARBA00022842"/>
    </source>
</evidence>
<keyword evidence="6 11" id="KW-0479">Metal-binding</keyword>
<accession>A0ABU9C4W0</accession>
<dbReference type="Pfam" id="PF02424">
    <property type="entry name" value="ApbE"/>
    <property type="match status" value="1"/>
</dbReference>
<comment type="cofactor">
    <cofactor evidence="1">
        <name>Mg(2+)</name>
        <dbReference type="ChEBI" id="CHEBI:18420"/>
    </cofactor>
</comment>
<dbReference type="EMBL" id="JBBUTI010000007">
    <property type="protein sequence ID" value="MEK8046914.1"/>
    <property type="molecule type" value="Genomic_DNA"/>
</dbReference>
<keyword evidence="4 11" id="KW-0285">Flavoprotein</keyword>
<protein>
    <recommendedName>
        <fullName evidence="3 11">FAD:protein FMN transferase</fullName>
        <ecNumber evidence="2 11">2.7.1.180</ecNumber>
    </recommendedName>
    <alternativeName>
        <fullName evidence="9 11">Flavin transferase</fullName>
    </alternativeName>
</protein>
<evidence type="ECO:0000256" key="1">
    <source>
        <dbReference type="ARBA" id="ARBA00001946"/>
    </source>
</evidence>
<organism evidence="12 13">
    <name type="scientific">Ideonella margarita</name>
    <dbReference type="NCBI Taxonomy" id="2984191"/>
    <lineage>
        <taxon>Bacteria</taxon>
        <taxon>Pseudomonadati</taxon>
        <taxon>Pseudomonadota</taxon>
        <taxon>Betaproteobacteria</taxon>
        <taxon>Burkholderiales</taxon>
        <taxon>Sphaerotilaceae</taxon>
        <taxon>Ideonella</taxon>
    </lineage>
</organism>
<gene>
    <name evidence="12" type="ORF">AACH00_11175</name>
</gene>
<dbReference type="Proteomes" id="UP001379945">
    <property type="component" value="Unassembled WGS sequence"/>
</dbReference>
<keyword evidence="7 11" id="KW-0274">FAD</keyword>
<evidence type="ECO:0000313" key="13">
    <source>
        <dbReference type="Proteomes" id="UP001379945"/>
    </source>
</evidence>
<dbReference type="RefSeq" id="WP_341399216.1">
    <property type="nucleotide sequence ID" value="NZ_JBBUTI010000007.1"/>
</dbReference>
<dbReference type="InterPro" id="IPR024932">
    <property type="entry name" value="ApbE"/>
</dbReference>
<evidence type="ECO:0000313" key="12">
    <source>
        <dbReference type="EMBL" id="MEK8046914.1"/>
    </source>
</evidence>
<keyword evidence="8 11" id="KW-0460">Magnesium</keyword>
<evidence type="ECO:0000256" key="6">
    <source>
        <dbReference type="ARBA" id="ARBA00022723"/>
    </source>
</evidence>
<sequence length="339" mass="36330">MSLLDALLPDRTTRLLQRWAGRPAGAKLQQVVTKPGWFSAQLSTMGTAVSAELWAADAAEATAALDAVMAEMQRINDTFSPHLANSELTRINREAAHHPVALSEEMTRLLGRALDLSALSDGAFDITYAAVGQHYDYRAGTAPDAATLTNALACVDWRLLELDRQAGTLRFGRPGMRIDLGGFAKGHAVDNAVALLRQRGIHHAMVAAGGDSHVLGDRRGRPWTVAIRDPRQAGEAVAVLPLQDTAVSTSGDYERFFERGGLRHHHLLDPRTGQSPRDVRSVTVLGDDGLSCEALSKTVFVMGRRRGLALIDSLPGLDAVVVDADGALHFSAGLQQALA</sequence>
<evidence type="ECO:0000256" key="2">
    <source>
        <dbReference type="ARBA" id="ARBA00011955"/>
    </source>
</evidence>
<evidence type="ECO:0000256" key="11">
    <source>
        <dbReference type="PIRNR" id="PIRNR006268"/>
    </source>
</evidence>
<comment type="catalytic activity">
    <reaction evidence="10 11">
        <text>L-threonyl-[protein] + FAD = FMN-L-threonyl-[protein] + AMP + H(+)</text>
        <dbReference type="Rhea" id="RHEA:36847"/>
        <dbReference type="Rhea" id="RHEA-COMP:11060"/>
        <dbReference type="Rhea" id="RHEA-COMP:11061"/>
        <dbReference type="ChEBI" id="CHEBI:15378"/>
        <dbReference type="ChEBI" id="CHEBI:30013"/>
        <dbReference type="ChEBI" id="CHEBI:57692"/>
        <dbReference type="ChEBI" id="CHEBI:74257"/>
        <dbReference type="ChEBI" id="CHEBI:456215"/>
        <dbReference type="EC" id="2.7.1.180"/>
    </reaction>
</comment>
<dbReference type="SUPFAM" id="SSF143631">
    <property type="entry name" value="ApbE-like"/>
    <property type="match status" value="1"/>
</dbReference>
<evidence type="ECO:0000256" key="7">
    <source>
        <dbReference type="ARBA" id="ARBA00022827"/>
    </source>
</evidence>
<dbReference type="PANTHER" id="PTHR30040">
    <property type="entry name" value="THIAMINE BIOSYNTHESIS LIPOPROTEIN APBE"/>
    <property type="match status" value="1"/>
</dbReference>
<dbReference type="InterPro" id="IPR003374">
    <property type="entry name" value="ApbE-like_sf"/>
</dbReference>
<evidence type="ECO:0000256" key="9">
    <source>
        <dbReference type="ARBA" id="ARBA00031306"/>
    </source>
</evidence>
<evidence type="ECO:0000256" key="5">
    <source>
        <dbReference type="ARBA" id="ARBA00022679"/>
    </source>
</evidence>
<name>A0ABU9C4W0_9BURK</name>
<reference evidence="12 13" key="1">
    <citation type="submission" date="2024-04" db="EMBL/GenBank/DDBJ databases">
        <title>Novel species of the genus Ideonella isolated from streams.</title>
        <authorList>
            <person name="Lu H."/>
        </authorList>
    </citation>
    <scope>NUCLEOTIDE SEQUENCE [LARGE SCALE GENOMIC DNA]</scope>
    <source>
        <strain evidence="12 13">LYT19W</strain>
    </source>
</reference>
<dbReference type="GO" id="GO:0016740">
    <property type="term" value="F:transferase activity"/>
    <property type="evidence" value="ECO:0007669"/>
    <property type="project" value="UniProtKB-KW"/>
</dbReference>
<keyword evidence="5 11" id="KW-0808">Transferase</keyword>